<dbReference type="Proteomes" id="UP000193228">
    <property type="component" value="Unassembled WGS sequence"/>
</dbReference>
<dbReference type="InterPro" id="IPR043504">
    <property type="entry name" value="Peptidase_S1_PA_chymotrypsin"/>
</dbReference>
<evidence type="ECO:0000313" key="1">
    <source>
        <dbReference type="EMBL" id="SMG36864.1"/>
    </source>
</evidence>
<dbReference type="SUPFAM" id="SSF50494">
    <property type="entry name" value="Trypsin-like serine proteases"/>
    <property type="match status" value="1"/>
</dbReference>
<reference evidence="2" key="1">
    <citation type="submission" date="2017-04" db="EMBL/GenBank/DDBJ databases">
        <authorList>
            <person name="Varghese N."/>
            <person name="Submissions S."/>
        </authorList>
    </citation>
    <scope>NUCLEOTIDE SEQUENCE [LARGE SCALE GENOMIC DNA]</scope>
    <source>
        <strain evidence="2">LMG 29540</strain>
    </source>
</reference>
<dbReference type="AlphaFoldDB" id="A0A1X7K941"/>
<sequence length="108" mass="11351">MDKGYMADMTGPLIKQGHIGNLRRIVTTVSGLGTLECDVMYIDNAMHPGASGGPVFNERGEAIGILSQRAMTAVEYGTDGRARVPSGCTIAIGLNPLAFLGRQSQVAN</sequence>
<accession>A0A1X7K941</accession>
<dbReference type="EMBL" id="FXAT01000003">
    <property type="protein sequence ID" value="SMG36864.1"/>
    <property type="molecule type" value="Genomic_DNA"/>
</dbReference>
<keyword evidence="2" id="KW-1185">Reference proteome</keyword>
<protein>
    <submittedName>
        <fullName evidence="1">Trypsin-like peptidase domain-containing protein</fullName>
    </submittedName>
</protein>
<dbReference type="Pfam" id="PF13365">
    <property type="entry name" value="Trypsin_2"/>
    <property type="match status" value="1"/>
</dbReference>
<dbReference type="InterPro" id="IPR009003">
    <property type="entry name" value="Peptidase_S1_PA"/>
</dbReference>
<proteinExistence type="predicted"/>
<dbReference type="Gene3D" id="2.40.10.10">
    <property type="entry name" value="Trypsin-like serine proteases"/>
    <property type="match status" value="1"/>
</dbReference>
<name>A0A1X7K941_9BURK</name>
<evidence type="ECO:0000313" key="2">
    <source>
        <dbReference type="Proteomes" id="UP000193228"/>
    </source>
</evidence>
<organism evidence="1 2">
    <name type="scientific">Paraburkholderia susongensis</name>
    <dbReference type="NCBI Taxonomy" id="1515439"/>
    <lineage>
        <taxon>Bacteria</taxon>
        <taxon>Pseudomonadati</taxon>
        <taxon>Pseudomonadota</taxon>
        <taxon>Betaproteobacteria</taxon>
        <taxon>Burkholderiales</taxon>
        <taxon>Burkholderiaceae</taxon>
        <taxon>Paraburkholderia</taxon>
    </lineage>
</organism>
<gene>
    <name evidence="1" type="ORF">SAMN06265784_103429</name>
</gene>